<evidence type="ECO:0000256" key="2">
    <source>
        <dbReference type="ARBA" id="ARBA00022737"/>
    </source>
</evidence>
<evidence type="ECO:0000256" key="6">
    <source>
        <dbReference type="SAM" id="MobiDB-lite"/>
    </source>
</evidence>
<evidence type="ECO:0000313" key="9">
    <source>
        <dbReference type="Proteomes" id="UP000835052"/>
    </source>
</evidence>
<dbReference type="GO" id="GO:0008270">
    <property type="term" value="F:zinc ion binding"/>
    <property type="evidence" value="ECO:0007669"/>
    <property type="project" value="UniProtKB-KW"/>
</dbReference>
<dbReference type="InterPro" id="IPR047983">
    <property type="entry name" value="DEF8_C1"/>
</dbReference>
<dbReference type="InterPro" id="IPR046349">
    <property type="entry name" value="C1-like_sf"/>
</dbReference>
<evidence type="ECO:0000256" key="4">
    <source>
        <dbReference type="ARBA" id="ARBA00022833"/>
    </source>
</evidence>
<comment type="similarity">
    <text evidence="5">Belongs to the DEF8 family.</text>
</comment>
<keyword evidence="1" id="KW-0479">Metal-binding</keyword>
<keyword evidence="2" id="KW-0677">Repeat</keyword>
<evidence type="ECO:0000256" key="3">
    <source>
        <dbReference type="ARBA" id="ARBA00022771"/>
    </source>
</evidence>
<dbReference type="InterPro" id="IPR051366">
    <property type="entry name" value="DEF8"/>
</dbReference>
<keyword evidence="9" id="KW-1185">Reference proteome</keyword>
<evidence type="ECO:0000256" key="5">
    <source>
        <dbReference type="ARBA" id="ARBA00029450"/>
    </source>
</evidence>
<name>A0A8S1GVS1_9PELO</name>
<feature type="domain" description="Phorbol-ester/DAG-type" evidence="7">
    <location>
        <begin position="386"/>
        <end position="445"/>
    </location>
</feature>
<evidence type="ECO:0000259" key="7">
    <source>
        <dbReference type="PROSITE" id="PS50081"/>
    </source>
</evidence>
<reference evidence="8" key="1">
    <citation type="submission" date="2020-10" db="EMBL/GenBank/DDBJ databases">
        <authorList>
            <person name="Kikuchi T."/>
        </authorList>
    </citation>
    <scope>NUCLEOTIDE SEQUENCE</scope>
    <source>
        <strain evidence="8">NKZ352</strain>
    </source>
</reference>
<sequence length="496" mass="57178">MSSYCSSEGGFSDSFISSPRKSSFLKGEDDNVVDREINDVIETFRRQNPSSSKIAEIDAALDHCRRELKELLQTEAEQSEEDGSPSVDEENNDSEDVVTKLRPFLMRKRNKEKKQMYFDKIVQLGLERQNLEENEGLSSDKLIRSMGHEFEIQPMRGRHNPCCEVCMHTIWRLVQTWRRCRVCGLRAHDKCTESTRRLCSGVIASRVEFAVATSISEEQSLADQDYKCAECSSPICYDGPADQEPRLCDYSGELYCPNCHWMDTWSIPARVIHNLDAAPRPVCRAVKHLLAIVDRRPLITIDESHASLIKFHKELRRVSELRRHFLVMKCYFISCRNARKIRILQYLNQHSHFVDSATSYSLKELRDLCNGTLLSELEQIFVVFRKHIEEECETCKGNGFFCELCEKGSPEGEKVLYPFTEDTRMCKDCLAVFHRRCFEKRSMQCPRCERRKRRSVPLEATNEESVVQEKIDQTEATDSAGTAPLEPKQIEGDPAL</sequence>
<organism evidence="8 9">
    <name type="scientific">Caenorhabditis auriculariae</name>
    <dbReference type="NCBI Taxonomy" id="2777116"/>
    <lineage>
        <taxon>Eukaryota</taxon>
        <taxon>Metazoa</taxon>
        <taxon>Ecdysozoa</taxon>
        <taxon>Nematoda</taxon>
        <taxon>Chromadorea</taxon>
        <taxon>Rhabditida</taxon>
        <taxon>Rhabditina</taxon>
        <taxon>Rhabditomorpha</taxon>
        <taxon>Rhabditoidea</taxon>
        <taxon>Rhabditidae</taxon>
        <taxon>Peloderinae</taxon>
        <taxon>Caenorhabditis</taxon>
    </lineage>
</organism>
<gene>
    <name evidence="8" type="ORF">CAUJ_LOCUS3556</name>
</gene>
<dbReference type="CDD" id="cd20819">
    <property type="entry name" value="C1_DEF8"/>
    <property type="match status" value="1"/>
</dbReference>
<dbReference type="PROSITE" id="PS50081">
    <property type="entry name" value="ZF_DAG_PE_2"/>
    <property type="match status" value="2"/>
</dbReference>
<feature type="region of interest" description="Disordered" evidence="6">
    <location>
        <begin position="1"/>
        <end position="29"/>
    </location>
</feature>
<feature type="region of interest" description="Disordered" evidence="6">
    <location>
        <begin position="459"/>
        <end position="496"/>
    </location>
</feature>
<dbReference type="Proteomes" id="UP000835052">
    <property type="component" value="Unassembled WGS sequence"/>
</dbReference>
<keyword evidence="4" id="KW-0862">Zinc</keyword>
<dbReference type="SMART" id="SM01175">
    <property type="entry name" value="DUF4206"/>
    <property type="match status" value="1"/>
</dbReference>
<dbReference type="InterPro" id="IPR002219">
    <property type="entry name" value="PKC_DAG/PE"/>
</dbReference>
<dbReference type="Pfam" id="PF13901">
    <property type="entry name" value="RH_dom"/>
    <property type="match status" value="1"/>
</dbReference>
<dbReference type="SUPFAM" id="SSF57889">
    <property type="entry name" value="Cysteine-rich domain"/>
    <property type="match status" value="1"/>
</dbReference>
<dbReference type="PANTHER" id="PTHR12326:SF3">
    <property type="entry name" value="DIFFERENTIALLY EXPRESSED IN FDCP 8 HOMOLOG"/>
    <property type="match status" value="1"/>
</dbReference>
<feature type="compositionally biased region" description="Acidic residues" evidence="6">
    <location>
        <begin position="77"/>
        <end position="95"/>
    </location>
</feature>
<dbReference type="OrthoDB" id="1918044at2759"/>
<dbReference type="PANTHER" id="PTHR12326">
    <property type="entry name" value="PLECKSTRIN HOMOLOGY DOMAIN CONTAINING PROTEIN"/>
    <property type="match status" value="1"/>
</dbReference>
<proteinExistence type="inferred from homology"/>
<evidence type="ECO:0000313" key="8">
    <source>
        <dbReference type="EMBL" id="CAD6187637.1"/>
    </source>
</evidence>
<dbReference type="InterPro" id="IPR025258">
    <property type="entry name" value="RH_dom"/>
</dbReference>
<dbReference type="SMART" id="SM00109">
    <property type="entry name" value="C1"/>
    <property type="match status" value="2"/>
</dbReference>
<feature type="region of interest" description="Disordered" evidence="6">
    <location>
        <begin position="74"/>
        <end position="95"/>
    </location>
</feature>
<protein>
    <recommendedName>
        <fullName evidence="7">Phorbol-ester/DAG-type domain-containing protein</fullName>
    </recommendedName>
</protein>
<dbReference type="Gene3D" id="3.30.60.20">
    <property type="match status" value="1"/>
</dbReference>
<dbReference type="EMBL" id="CAJGYM010000007">
    <property type="protein sequence ID" value="CAD6187637.1"/>
    <property type="molecule type" value="Genomic_DNA"/>
</dbReference>
<evidence type="ECO:0000256" key="1">
    <source>
        <dbReference type="ARBA" id="ARBA00022723"/>
    </source>
</evidence>
<accession>A0A8S1GVS1</accession>
<comment type="caution">
    <text evidence="8">The sequence shown here is derived from an EMBL/GenBank/DDBJ whole genome shotgun (WGS) entry which is preliminary data.</text>
</comment>
<keyword evidence="3" id="KW-0863">Zinc-finger</keyword>
<feature type="domain" description="Phorbol-ester/DAG-type" evidence="7">
    <location>
        <begin position="147"/>
        <end position="199"/>
    </location>
</feature>
<dbReference type="AlphaFoldDB" id="A0A8S1GVS1"/>